<reference evidence="1 2" key="1">
    <citation type="journal article" date="2019" name="Genome Biol. Evol.">
        <title>Insights into the evolution of the New World diploid cottons (Gossypium, subgenus Houzingenia) based on genome sequencing.</title>
        <authorList>
            <person name="Grover C.E."/>
            <person name="Arick M.A. 2nd"/>
            <person name="Thrash A."/>
            <person name="Conover J.L."/>
            <person name="Sanders W.S."/>
            <person name="Peterson D.G."/>
            <person name="Frelichowski J.E."/>
            <person name="Scheffler J.A."/>
            <person name="Scheffler B.E."/>
            <person name="Wendel J.F."/>
        </authorList>
    </citation>
    <scope>NUCLEOTIDE SEQUENCE [LARGE SCALE GENOMIC DNA]</scope>
    <source>
        <strain evidence="1">8</strain>
        <tissue evidence="1">Leaf</tissue>
    </source>
</reference>
<accession>A0A7J9EAQ5</accession>
<sequence>RIEEKNITRSRGNEEWNPPTDSLIKINFDASFNQTHAKVGSRVVAKNALAEIVASKMVFYIEVASPFTAEGYACLQVFLFGIQLRFRAMDFKGSGLSICPRSANTFAHVLATKSLKRDREDYLEGVPNFFAEAMRRRRPREPD</sequence>
<evidence type="ECO:0000313" key="2">
    <source>
        <dbReference type="Proteomes" id="UP000593568"/>
    </source>
</evidence>
<feature type="non-terminal residue" evidence="1">
    <location>
        <position position="1"/>
    </location>
</feature>
<keyword evidence="2" id="KW-1185">Reference proteome</keyword>
<evidence type="ECO:0000313" key="1">
    <source>
        <dbReference type="EMBL" id="MBA0770100.1"/>
    </source>
</evidence>
<dbReference type="AlphaFoldDB" id="A0A7J9EAQ5"/>
<protein>
    <recommendedName>
        <fullName evidence="3">RNase H type-1 domain-containing protein</fullName>
    </recommendedName>
</protein>
<organism evidence="1 2">
    <name type="scientific">Gossypium trilobum</name>
    <dbReference type="NCBI Taxonomy" id="34281"/>
    <lineage>
        <taxon>Eukaryota</taxon>
        <taxon>Viridiplantae</taxon>
        <taxon>Streptophyta</taxon>
        <taxon>Embryophyta</taxon>
        <taxon>Tracheophyta</taxon>
        <taxon>Spermatophyta</taxon>
        <taxon>Magnoliopsida</taxon>
        <taxon>eudicotyledons</taxon>
        <taxon>Gunneridae</taxon>
        <taxon>Pentapetalae</taxon>
        <taxon>rosids</taxon>
        <taxon>malvids</taxon>
        <taxon>Malvales</taxon>
        <taxon>Malvaceae</taxon>
        <taxon>Malvoideae</taxon>
        <taxon>Gossypium</taxon>
    </lineage>
</organism>
<dbReference type="InterPro" id="IPR052929">
    <property type="entry name" value="RNase_H-like_EbsB-rel"/>
</dbReference>
<name>A0A7J9EAQ5_9ROSI</name>
<dbReference type="EMBL" id="JABEZW010000007">
    <property type="protein sequence ID" value="MBA0770100.1"/>
    <property type="molecule type" value="Genomic_DNA"/>
</dbReference>
<evidence type="ECO:0008006" key="3">
    <source>
        <dbReference type="Google" id="ProtNLM"/>
    </source>
</evidence>
<dbReference type="Proteomes" id="UP000593568">
    <property type="component" value="Unassembled WGS sequence"/>
</dbReference>
<dbReference type="PANTHER" id="PTHR47074">
    <property type="entry name" value="BNAC02G40300D PROTEIN"/>
    <property type="match status" value="1"/>
</dbReference>
<dbReference type="PANTHER" id="PTHR47074:SF61">
    <property type="entry name" value="RNASE H TYPE-1 DOMAIN-CONTAINING PROTEIN"/>
    <property type="match status" value="1"/>
</dbReference>
<comment type="caution">
    <text evidence="1">The sequence shown here is derived from an EMBL/GenBank/DDBJ whole genome shotgun (WGS) entry which is preliminary data.</text>
</comment>
<gene>
    <name evidence="1" type="ORF">Gotri_018774</name>
</gene>
<proteinExistence type="predicted"/>